<dbReference type="Proteomes" id="UP001564760">
    <property type="component" value="Unassembled WGS sequence"/>
</dbReference>
<dbReference type="RefSeq" id="WP_369736498.1">
    <property type="nucleotide sequence ID" value="NZ_JBGEDP010000001.1"/>
</dbReference>
<proteinExistence type="predicted"/>
<protein>
    <submittedName>
        <fullName evidence="3">Transcriptional regulator</fullName>
    </submittedName>
</protein>
<dbReference type="EMBL" id="JBGEDP010000001">
    <property type="protein sequence ID" value="MEY8013842.1"/>
    <property type="molecule type" value="Genomic_DNA"/>
</dbReference>
<comment type="caution">
    <text evidence="3">The sequence shown here is derived from an EMBL/GenBank/DDBJ whole genome shotgun (WGS) entry which is preliminary data.</text>
</comment>
<dbReference type="PROSITE" id="PS51674">
    <property type="entry name" value="4FE4S_WBL"/>
    <property type="match status" value="1"/>
</dbReference>
<dbReference type="InterPro" id="IPR034768">
    <property type="entry name" value="4FE4S_WBL"/>
</dbReference>
<evidence type="ECO:0000313" key="3">
    <source>
        <dbReference type="EMBL" id="MEY8013842.1"/>
    </source>
</evidence>
<evidence type="ECO:0000313" key="4">
    <source>
        <dbReference type="Proteomes" id="UP001564760"/>
    </source>
</evidence>
<accession>A0ABV4BWA6</accession>
<evidence type="ECO:0000256" key="1">
    <source>
        <dbReference type="SAM" id="MobiDB-lite"/>
    </source>
</evidence>
<organism evidence="3 4">
    <name type="scientific">Mycobacterium servetii</name>
    <dbReference type="NCBI Taxonomy" id="3237418"/>
    <lineage>
        <taxon>Bacteria</taxon>
        <taxon>Bacillati</taxon>
        <taxon>Actinomycetota</taxon>
        <taxon>Actinomycetes</taxon>
        <taxon>Mycobacteriales</taxon>
        <taxon>Mycobacteriaceae</taxon>
        <taxon>Mycobacterium</taxon>
    </lineage>
</organism>
<feature type="domain" description="4Fe-4S Wbl-type" evidence="2">
    <location>
        <begin position="32"/>
        <end position="99"/>
    </location>
</feature>
<name>A0ABV4BWA6_9MYCO</name>
<sequence length="122" mass="13313">MINDDGRGLDPEGVVRLLTAVLAGAPKLSDAGCRGRHALFDDRRSDEDVDDAEIRHAAAAAVCCRCPALDACAAWTARLRGRHRPGGVIAAQMPTPTRPRRKQPHEPSSTLPDLRQRHRPRP</sequence>
<gene>
    <name evidence="3" type="ORF">AB8998_01615</name>
</gene>
<evidence type="ECO:0000259" key="2">
    <source>
        <dbReference type="PROSITE" id="PS51674"/>
    </source>
</evidence>
<feature type="region of interest" description="Disordered" evidence="1">
    <location>
        <begin position="83"/>
        <end position="122"/>
    </location>
</feature>
<reference evidence="3 4" key="1">
    <citation type="submission" date="2024-08" db="EMBL/GenBank/DDBJ databases">
        <title>Mycobacterium servetensis sp. nov., a novel rapid-growing mycobacterial species recovered from a human patient in Zaragoza, Spain.</title>
        <authorList>
            <person name="Tristancho-Baro A.I."/>
            <person name="Buenestado-Serrano S."/>
            <person name="Garcia De Viedma D."/>
            <person name="Milagro-Beamonte A."/>
            <person name="Burillo N."/>
            <person name="Sanz S."/>
            <person name="Lopez-Calleja A.I."/>
            <person name="Penas-Utrilla D."/>
            <person name="Guardingo M."/>
            <person name="Garcia M.J."/>
            <person name="Vinuelas-Bayon J."/>
        </authorList>
    </citation>
    <scope>NUCLEOTIDE SEQUENCE [LARGE SCALE GENOMIC DNA]</scope>
    <source>
        <strain evidence="4">HUMS_12744610</strain>
    </source>
</reference>
<keyword evidence="4" id="KW-1185">Reference proteome</keyword>